<dbReference type="GO" id="GO:0030163">
    <property type="term" value="P:protein catabolic process"/>
    <property type="evidence" value="ECO:0007669"/>
    <property type="project" value="InterPro"/>
</dbReference>
<dbReference type="Pfam" id="PF13180">
    <property type="entry name" value="PDZ_2"/>
    <property type="match status" value="1"/>
</dbReference>
<feature type="active site" evidence="1">
    <location>
        <position position="265"/>
    </location>
</feature>
<dbReference type="Gene3D" id="3.30.230.10">
    <property type="match status" value="1"/>
</dbReference>
<keyword evidence="1" id="KW-0378">Hydrolase</keyword>
<dbReference type="InterPro" id="IPR020568">
    <property type="entry name" value="Ribosomal_Su5_D2-typ_SF"/>
</dbReference>
<evidence type="ECO:0000313" key="5">
    <source>
        <dbReference type="Proteomes" id="UP000276128"/>
    </source>
</evidence>
<dbReference type="AlphaFoldDB" id="A0A3S0ANR0"/>
<evidence type="ECO:0000313" key="4">
    <source>
        <dbReference type="EMBL" id="RTE08634.1"/>
    </source>
</evidence>
<dbReference type="InterPro" id="IPR001478">
    <property type="entry name" value="PDZ"/>
</dbReference>
<dbReference type="GO" id="GO:0004252">
    <property type="term" value="F:serine-type endopeptidase activity"/>
    <property type="evidence" value="ECO:0007669"/>
    <property type="project" value="UniProtKB-UniRule"/>
</dbReference>
<dbReference type="OrthoDB" id="2356897at2"/>
<dbReference type="InterPro" id="IPR014721">
    <property type="entry name" value="Ribsml_uS5_D2-typ_fold_subgr"/>
</dbReference>
<keyword evidence="1" id="KW-0645">Protease</keyword>
<dbReference type="Pfam" id="PF05362">
    <property type="entry name" value="Lon_C"/>
    <property type="match status" value="1"/>
</dbReference>
<proteinExistence type="inferred from homology"/>
<comment type="catalytic activity">
    <reaction evidence="1">
        <text>Hydrolysis of proteins in presence of ATP.</text>
        <dbReference type="EC" id="3.4.21.53"/>
    </reaction>
</comment>
<dbReference type="GO" id="GO:0006508">
    <property type="term" value="P:proteolysis"/>
    <property type="evidence" value="ECO:0007669"/>
    <property type="project" value="UniProtKB-KW"/>
</dbReference>
<gene>
    <name evidence="4" type="ORF">EJQ19_16230</name>
</gene>
<feature type="active site" evidence="1">
    <location>
        <position position="310"/>
    </location>
</feature>
<dbReference type="EMBL" id="RXHU01000045">
    <property type="protein sequence ID" value="RTE08634.1"/>
    <property type="molecule type" value="Genomic_DNA"/>
</dbReference>
<evidence type="ECO:0000256" key="1">
    <source>
        <dbReference type="PROSITE-ProRule" id="PRU01122"/>
    </source>
</evidence>
<accession>A0A3S0ANR0</accession>
<sequence>MEQEEEKSVRTWSNESYRYPRSSSTRRYLVSALVGVVILYALFFVRLPYFIFMPGTAEEIKPMVTIPKSQGTEQGTLMLTTVRVADANLMSYLVGLVHPYEEIEPKTSVLQKGESEQEYSQRQEYVMLTSQASAIQAAYKEAKVPYHIEHEGVMVLQTVAGLSGEKSLKPGDVLLKADARDIKVSQDLLDALKGKKAGDTVAISFKRNKVEQQATLALGTLPQQAGETGTPRAGIGVVPADMQSVKAESADQQVEIKAGEIGGPSAGLMFSLEIYNQLIPEDITKGYRIAGTGTIEADGTVGPIGGIQHKIIAADREKADIFFAPKNMTYPDGTKINNYDDAVKRAKQIKTKMKVVEIGTMEEAIKYLADLPPKSEQTTK</sequence>
<organism evidence="4 5">
    <name type="scientific">Paenibacillus whitsoniae</name>
    <dbReference type="NCBI Taxonomy" id="2496558"/>
    <lineage>
        <taxon>Bacteria</taxon>
        <taxon>Bacillati</taxon>
        <taxon>Bacillota</taxon>
        <taxon>Bacilli</taxon>
        <taxon>Bacillales</taxon>
        <taxon>Paenibacillaceae</taxon>
        <taxon>Paenibacillus</taxon>
    </lineage>
</organism>
<keyword evidence="2" id="KW-1133">Transmembrane helix</keyword>
<feature type="transmembrane region" description="Helical" evidence="2">
    <location>
        <begin position="28"/>
        <end position="52"/>
    </location>
</feature>
<dbReference type="InterPro" id="IPR008269">
    <property type="entry name" value="Lon_proteolytic"/>
</dbReference>
<reference evidence="4 5" key="1">
    <citation type="submission" date="2018-12" db="EMBL/GenBank/DDBJ databases">
        <title>Bacillus ochoae sp. nov., Paenibacillus whitsoniae sp. nov., Paenibacillus spiritus sp. nov. Isolated from the Mars Exploration Rover during spacecraft assembly.</title>
        <authorList>
            <person name="Seuylemezian A."/>
            <person name="Vaishampayan P."/>
        </authorList>
    </citation>
    <scope>NUCLEOTIDE SEQUENCE [LARGE SCALE GENOMIC DNA]</scope>
    <source>
        <strain evidence="4 5">MER 54</strain>
    </source>
</reference>
<dbReference type="RefSeq" id="WP_126142293.1">
    <property type="nucleotide sequence ID" value="NZ_RXHU01000045.1"/>
</dbReference>
<keyword evidence="5" id="KW-1185">Reference proteome</keyword>
<dbReference type="SUPFAM" id="SSF50156">
    <property type="entry name" value="PDZ domain-like"/>
    <property type="match status" value="1"/>
</dbReference>
<dbReference type="SUPFAM" id="SSF54211">
    <property type="entry name" value="Ribosomal protein S5 domain 2-like"/>
    <property type="match status" value="1"/>
</dbReference>
<dbReference type="NCBIfam" id="NF041438">
    <property type="entry name" value="SepM_fam_S16"/>
    <property type="match status" value="1"/>
</dbReference>
<evidence type="ECO:0000256" key="2">
    <source>
        <dbReference type="SAM" id="Phobius"/>
    </source>
</evidence>
<feature type="domain" description="Lon proteolytic" evidence="3">
    <location>
        <begin position="258"/>
        <end position="371"/>
    </location>
</feature>
<keyword evidence="2" id="KW-0472">Membrane</keyword>
<protein>
    <recommendedName>
        <fullName evidence="1">endopeptidase La</fullName>
        <ecNumber evidence="1">3.4.21.53</ecNumber>
    </recommendedName>
</protein>
<dbReference type="InterPro" id="IPR027065">
    <property type="entry name" value="Lon_Prtase"/>
</dbReference>
<dbReference type="GO" id="GO:0005524">
    <property type="term" value="F:ATP binding"/>
    <property type="evidence" value="ECO:0007669"/>
    <property type="project" value="InterPro"/>
</dbReference>
<dbReference type="Proteomes" id="UP000276128">
    <property type="component" value="Unassembled WGS sequence"/>
</dbReference>
<name>A0A3S0ANR0_9BACL</name>
<dbReference type="GO" id="GO:0004176">
    <property type="term" value="F:ATP-dependent peptidase activity"/>
    <property type="evidence" value="ECO:0007669"/>
    <property type="project" value="UniProtKB-UniRule"/>
</dbReference>
<dbReference type="PROSITE" id="PS51786">
    <property type="entry name" value="LON_PROTEOLYTIC"/>
    <property type="match status" value="1"/>
</dbReference>
<dbReference type="EC" id="3.4.21.53" evidence="1"/>
<dbReference type="InterPro" id="IPR036034">
    <property type="entry name" value="PDZ_sf"/>
</dbReference>
<keyword evidence="2" id="KW-0812">Transmembrane</keyword>
<evidence type="ECO:0000259" key="3">
    <source>
        <dbReference type="PROSITE" id="PS51786"/>
    </source>
</evidence>
<comment type="caution">
    <text evidence="4">The sequence shown here is derived from an EMBL/GenBank/DDBJ whole genome shotgun (WGS) entry which is preliminary data.</text>
</comment>
<keyword evidence="1" id="KW-0720">Serine protease</keyword>
<dbReference type="PANTHER" id="PTHR10046">
    <property type="entry name" value="ATP DEPENDENT LON PROTEASE FAMILY MEMBER"/>
    <property type="match status" value="1"/>
</dbReference>
<comment type="similarity">
    <text evidence="1">Belongs to the peptidase S16 family.</text>
</comment>